<accession>K0TBF4</accession>
<reference evidence="1 2" key="1">
    <citation type="journal article" date="2012" name="Genome Biol.">
        <title>Genome and low-iron response of an oceanic diatom adapted to chronic iron limitation.</title>
        <authorList>
            <person name="Lommer M."/>
            <person name="Specht M."/>
            <person name="Roy A.S."/>
            <person name="Kraemer L."/>
            <person name="Andreson R."/>
            <person name="Gutowska M.A."/>
            <person name="Wolf J."/>
            <person name="Bergner S.V."/>
            <person name="Schilhabel M.B."/>
            <person name="Klostermeier U.C."/>
            <person name="Beiko R.G."/>
            <person name="Rosenstiel P."/>
            <person name="Hippler M."/>
            <person name="Laroche J."/>
        </authorList>
    </citation>
    <scope>NUCLEOTIDE SEQUENCE [LARGE SCALE GENOMIC DNA]</scope>
    <source>
        <strain evidence="1 2">CCMP1005</strain>
    </source>
</reference>
<gene>
    <name evidence="1" type="ORF">THAOC_07875</name>
</gene>
<evidence type="ECO:0000313" key="2">
    <source>
        <dbReference type="Proteomes" id="UP000266841"/>
    </source>
</evidence>
<dbReference type="AlphaFoldDB" id="K0TBF4"/>
<comment type="caution">
    <text evidence="1">The sequence shown here is derived from an EMBL/GenBank/DDBJ whole genome shotgun (WGS) entry which is preliminary data.</text>
</comment>
<dbReference type="EMBL" id="AGNL01008107">
    <property type="protein sequence ID" value="EJK70741.1"/>
    <property type="molecule type" value="Genomic_DNA"/>
</dbReference>
<proteinExistence type="predicted"/>
<sequence length="128" mass="13001">ARGPAAGNGHGHGPAVPADPARTYADDLLEATCARLSAMKVSLSRDAVRSLPLPLLLLVIVADVNSYRLAAVEGIFGRHLCSVVGGRSASDETRVFANEMLVHFVPLSLSGGSDGPPGEAGATAGARS</sequence>
<feature type="non-terminal residue" evidence="1">
    <location>
        <position position="1"/>
    </location>
</feature>
<evidence type="ECO:0000313" key="1">
    <source>
        <dbReference type="EMBL" id="EJK70741.1"/>
    </source>
</evidence>
<organism evidence="1 2">
    <name type="scientific">Thalassiosira oceanica</name>
    <name type="common">Marine diatom</name>
    <dbReference type="NCBI Taxonomy" id="159749"/>
    <lineage>
        <taxon>Eukaryota</taxon>
        <taxon>Sar</taxon>
        <taxon>Stramenopiles</taxon>
        <taxon>Ochrophyta</taxon>
        <taxon>Bacillariophyta</taxon>
        <taxon>Coscinodiscophyceae</taxon>
        <taxon>Thalassiosirophycidae</taxon>
        <taxon>Thalassiosirales</taxon>
        <taxon>Thalassiosiraceae</taxon>
        <taxon>Thalassiosira</taxon>
    </lineage>
</organism>
<dbReference type="Proteomes" id="UP000266841">
    <property type="component" value="Unassembled WGS sequence"/>
</dbReference>
<keyword evidence="2" id="KW-1185">Reference proteome</keyword>
<name>K0TBF4_THAOC</name>
<protein>
    <submittedName>
        <fullName evidence="1">Uncharacterized protein</fullName>
    </submittedName>
</protein>